<accession>A0AAU9WS22</accession>
<dbReference type="Proteomes" id="UP001159428">
    <property type="component" value="Unassembled WGS sequence"/>
</dbReference>
<organism evidence="1 2">
    <name type="scientific">Pocillopora meandrina</name>
    <dbReference type="NCBI Taxonomy" id="46732"/>
    <lineage>
        <taxon>Eukaryota</taxon>
        <taxon>Metazoa</taxon>
        <taxon>Cnidaria</taxon>
        <taxon>Anthozoa</taxon>
        <taxon>Hexacorallia</taxon>
        <taxon>Scleractinia</taxon>
        <taxon>Astrocoeniina</taxon>
        <taxon>Pocilloporidae</taxon>
        <taxon>Pocillopora</taxon>
    </lineage>
</organism>
<reference evidence="1 2" key="1">
    <citation type="submission" date="2022-05" db="EMBL/GenBank/DDBJ databases">
        <authorList>
            <consortium name="Genoscope - CEA"/>
            <person name="William W."/>
        </authorList>
    </citation>
    <scope>NUCLEOTIDE SEQUENCE [LARGE SCALE GENOMIC DNA]</scope>
</reference>
<comment type="caution">
    <text evidence="1">The sequence shown here is derived from an EMBL/GenBank/DDBJ whole genome shotgun (WGS) entry which is preliminary data.</text>
</comment>
<feature type="non-terminal residue" evidence="1">
    <location>
        <position position="1"/>
    </location>
</feature>
<keyword evidence="2" id="KW-1185">Reference proteome</keyword>
<sequence>IRIEGAFFAKLVATLPSGKTTSSHSMVYISSSIRAMYLSYKSLLNLGLLSKKFPSPEGTQNNSATNRLNATPAPLSTNANRFINNGCEGPQTSSHAACSCPQRTAPSLRPAELPFPCIPENNKQMKTWLLERCASSAFNTCPHQALPCMDGPPI</sequence>
<evidence type="ECO:0000313" key="2">
    <source>
        <dbReference type="Proteomes" id="UP001159428"/>
    </source>
</evidence>
<proteinExistence type="predicted"/>
<name>A0AAU9WS22_9CNID</name>
<evidence type="ECO:0000313" key="1">
    <source>
        <dbReference type="EMBL" id="CAH3124106.1"/>
    </source>
</evidence>
<feature type="non-terminal residue" evidence="1">
    <location>
        <position position="154"/>
    </location>
</feature>
<protein>
    <submittedName>
        <fullName evidence="1">Uncharacterized protein</fullName>
    </submittedName>
</protein>
<gene>
    <name evidence="1" type="ORF">PMEA_00011723</name>
</gene>
<dbReference type="EMBL" id="CALNXJ010000020">
    <property type="protein sequence ID" value="CAH3124106.1"/>
    <property type="molecule type" value="Genomic_DNA"/>
</dbReference>
<dbReference type="AlphaFoldDB" id="A0AAU9WS22"/>